<keyword evidence="1" id="KW-0812">Transmembrane</keyword>
<sequence length="525" mass="61757">MQAYRNWLLKCFIAFFSLTLLLGLPIMLFNYIVDPLWLFEHKNKWNNIQQGFNERQQKVNRFTFTDEPYDALLIGSSRSTYINQHHFKNLNVFNFAVSSMYVDEYKDYIEYAKKQNGKDFKFIFLGLDFFATNKYRTLNEKEPSYYTEQAESYLYRLKSLASFDTLKLSVPIYKSSQEDKPTFIDHRYYNRENVAFPFPVTDQERQARIETNIYQFFRDEPKYEYDPAVIQMLEEIVKTNSNTIIVPFTTPVTLARLNIQLENEEYMQGYEQWLKDLTGLFDKVYHFMDINQVSLNVENFTDSHHFTPEIGNQIVDEIWNDESKEDLSFGRVLTASNVESEIINIKTDINEASDYTYDFLKPLEKEPFFTDDFSQIKKTTFSTEQWDESLSPLTLLGAKGSFNMTVNDRQLLVEPPTKLMGTEVIQLGFDYANLNKGNVQDEVTFIVSLKGNVSSSGSVQLFIQDQVNKEWERATYNPILDPHQTRSFKVSKKIRGNAEKILFGVRWQNIKNEDEWIIIDKVSAY</sequence>
<comment type="caution">
    <text evidence="2">The sequence shown here is derived from an EMBL/GenBank/DDBJ whole genome shotgun (WGS) entry which is preliminary data.</text>
</comment>
<name>A0ABW6KFQ5_9BACI</name>
<protein>
    <submittedName>
        <fullName evidence="2">Uncharacterized protein</fullName>
    </submittedName>
</protein>
<dbReference type="EMBL" id="JBIACK010000006">
    <property type="protein sequence ID" value="MFE8701715.1"/>
    <property type="molecule type" value="Genomic_DNA"/>
</dbReference>
<dbReference type="RefSeq" id="WP_389361684.1">
    <property type="nucleotide sequence ID" value="NZ_JBIACK010000006.1"/>
</dbReference>
<keyword evidence="3" id="KW-1185">Reference proteome</keyword>
<keyword evidence="1" id="KW-0472">Membrane</keyword>
<feature type="transmembrane region" description="Helical" evidence="1">
    <location>
        <begin position="12"/>
        <end position="33"/>
    </location>
</feature>
<reference evidence="2 3" key="1">
    <citation type="submission" date="2024-08" db="EMBL/GenBank/DDBJ databases">
        <title>Two novel Cytobacillus novel species.</title>
        <authorList>
            <person name="Liu G."/>
        </authorList>
    </citation>
    <scope>NUCLEOTIDE SEQUENCE [LARGE SCALE GENOMIC DNA]</scope>
    <source>
        <strain evidence="2 3">FJAT-54145</strain>
    </source>
</reference>
<evidence type="ECO:0000256" key="1">
    <source>
        <dbReference type="SAM" id="Phobius"/>
    </source>
</evidence>
<gene>
    <name evidence="2" type="ORF">ACFYKX_14010</name>
</gene>
<evidence type="ECO:0000313" key="3">
    <source>
        <dbReference type="Proteomes" id="UP001601059"/>
    </source>
</evidence>
<keyword evidence="1" id="KW-1133">Transmembrane helix</keyword>
<dbReference type="SUPFAM" id="SSF52266">
    <property type="entry name" value="SGNH hydrolase"/>
    <property type="match status" value="1"/>
</dbReference>
<evidence type="ECO:0000313" key="2">
    <source>
        <dbReference type="EMBL" id="MFE8701715.1"/>
    </source>
</evidence>
<proteinExistence type="predicted"/>
<accession>A0ABW6KFQ5</accession>
<organism evidence="2 3">
    <name type="scientific">Cytobacillus spartinae</name>
    <dbReference type="NCBI Taxonomy" id="3299023"/>
    <lineage>
        <taxon>Bacteria</taxon>
        <taxon>Bacillati</taxon>
        <taxon>Bacillota</taxon>
        <taxon>Bacilli</taxon>
        <taxon>Bacillales</taxon>
        <taxon>Bacillaceae</taxon>
        <taxon>Cytobacillus</taxon>
    </lineage>
</organism>
<dbReference type="Proteomes" id="UP001601059">
    <property type="component" value="Unassembled WGS sequence"/>
</dbReference>